<accession>A0AAV0BBB6</accession>
<reference evidence="3" key="1">
    <citation type="submission" date="2022-06" db="EMBL/GenBank/DDBJ databases">
        <authorList>
            <consortium name="SYNGENTA / RWTH Aachen University"/>
        </authorList>
    </citation>
    <scope>NUCLEOTIDE SEQUENCE</scope>
</reference>
<dbReference type="AlphaFoldDB" id="A0AAV0BBB6"/>
<gene>
    <name evidence="3" type="ORF">PPACK8108_LOCUS16389</name>
</gene>
<protein>
    <submittedName>
        <fullName evidence="3">Expressed protein</fullName>
    </submittedName>
</protein>
<evidence type="ECO:0000256" key="2">
    <source>
        <dbReference type="SAM" id="MobiDB-lite"/>
    </source>
</evidence>
<evidence type="ECO:0000256" key="1">
    <source>
        <dbReference type="SAM" id="Coils"/>
    </source>
</evidence>
<keyword evidence="1" id="KW-0175">Coiled coil</keyword>
<feature type="region of interest" description="Disordered" evidence="2">
    <location>
        <begin position="348"/>
        <end position="369"/>
    </location>
</feature>
<proteinExistence type="predicted"/>
<keyword evidence="4" id="KW-1185">Reference proteome</keyword>
<organism evidence="3 4">
    <name type="scientific">Phakopsora pachyrhizi</name>
    <name type="common">Asian soybean rust disease fungus</name>
    <dbReference type="NCBI Taxonomy" id="170000"/>
    <lineage>
        <taxon>Eukaryota</taxon>
        <taxon>Fungi</taxon>
        <taxon>Dikarya</taxon>
        <taxon>Basidiomycota</taxon>
        <taxon>Pucciniomycotina</taxon>
        <taxon>Pucciniomycetes</taxon>
        <taxon>Pucciniales</taxon>
        <taxon>Phakopsoraceae</taxon>
        <taxon>Phakopsora</taxon>
    </lineage>
</organism>
<dbReference type="Proteomes" id="UP001153365">
    <property type="component" value="Unassembled WGS sequence"/>
</dbReference>
<comment type="caution">
    <text evidence="3">The sequence shown here is derived from an EMBL/GenBank/DDBJ whole genome shotgun (WGS) entry which is preliminary data.</text>
</comment>
<dbReference type="EMBL" id="CALTRL010004451">
    <property type="protein sequence ID" value="CAH7683091.1"/>
    <property type="molecule type" value="Genomic_DNA"/>
</dbReference>
<feature type="region of interest" description="Disordered" evidence="2">
    <location>
        <begin position="258"/>
        <end position="291"/>
    </location>
</feature>
<sequence length="494" mass="55284">MTTTSRVRQPSLSKLDLRSSVISSSSTSDDFREYVGCSNCARDLVSNERKAKGHQRTTFWIFECGHISCAFCLGISDGIPDFGSEHTCPLPSCGESPSAIHQLTLGAPIHPTLSPFFESPRPQIERLKSNLGFQNLQMSLRIKNLRKLVEILQDSMMEAKSQLKDMRASKQEVMALKHEVRHLRKIIGDSQHGQSNLLHQFKDQNQDQSNPFDRATGLSEPVTAFDTRLQPEFQRPTISPLGNRRLSVPSNHPYLVKASEINSRRKTSSNSLWSHEQSVSAQNPDAKRKISPEHIRQYEFSSKKRKPLYSSLSETPVKNNHYESSLRAIPEDGITQFISPYPPAFDSKKKFKTHPSPQISNNTASSYSYRPNTAAERSLKSGIVPLSIPAREVSGVLNASKTRSVPRNPSIGNKFHIPLPETSSRHSKAPIRTQIGFTYRPESPQEWNEQRFELVPKAIKASSSISRTVSQGNNNYTSQKANYVPKFGSARGAG</sequence>
<name>A0AAV0BBB6_PHAPC</name>
<feature type="compositionally biased region" description="Polar residues" evidence="2">
    <location>
        <begin position="355"/>
        <end position="369"/>
    </location>
</feature>
<evidence type="ECO:0000313" key="3">
    <source>
        <dbReference type="EMBL" id="CAH7683091.1"/>
    </source>
</evidence>
<feature type="compositionally biased region" description="Polar residues" evidence="2">
    <location>
        <begin position="268"/>
        <end position="283"/>
    </location>
</feature>
<evidence type="ECO:0000313" key="4">
    <source>
        <dbReference type="Proteomes" id="UP001153365"/>
    </source>
</evidence>
<feature type="coiled-coil region" evidence="1">
    <location>
        <begin position="142"/>
        <end position="169"/>
    </location>
</feature>
<feature type="region of interest" description="Disordered" evidence="2">
    <location>
        <begin position="404"/>
        <end position="427"/>
    </location>
</feature>